<dbReference type="Proteomes" id="UP000007306">
    <property type="component" value="Chromosome 1"/>
</dbReference>
<organism evidence="2 3">
    <name type="scientific">Oryza glaberrima</name>
    <name type="common">African rice</name>
    <dbReference type="NCBI Taxonomy" id="4538"/>
    <lineage>
        <taxon>Eukaryota</taxon>
        <taxon>Viridiplantae</taxon>
        <taxon>Streptophyta</taxon>
        <taxon>Embryophyta</taxon>
        <taxon>Tracheophyta</taxon>
        <taxon>Spermatophyta</taxon>
        <taxon>Magnoliopsida</taxon>
        <taxon>Liliopsida</taxon>
        <taxon>Poales</taxon>
        <taxon>Poaceae</taxon>
        <taxon>BOP clade</taxon>
        <taxon>Oryzoideae</taxon>
        <taxon>Oryzeae</taxon>
        <taxon>Oryzinae</taxon>
        <taxon>Oryza</taxon>
    </lineage>
</organism>
<dbReference type="EnsemblPlants" id="ORGLA01G0169100.1">
    <property type="protein sequence ID" value="ORGLA01G0169100.1"/>
    <property type="gene ID" value="ORGLA01G0169100"/>
</dbReference>
<proteinExistence type="predicted"/>
<dbReference type="Gramene" id="ORGLA01G0169100.1">
    <property type="protein sequence ID" value="ORGLA01G0169100.1"/>
    <property type="gene ID" value="ORGLA01G0169100"/>
</dbReference>
<feature type="compositionally biased region" description="Basic residues" evidence="1">
    <location>
        <begin position="129"/>
        <end position="138"/>
    </location>
</feature>
<protein>
    <submittedName>
        <fullName evidence="2">Uncharacterized protein</fullName>
    </submittedName>
</protein>
<accession>I1NPA1</accession>
<dbReference type="HOGENOM" id="CLU_1655071_0_0_1"/>
<name>I1NPA1_ORYGL</name>
<feature type="compositionally biased region" description="Basic and acidic residues" evidence="1">
    <location>
        <begin position="104"/>
        <end position="123"/>
    </location>
</feature>
<keyword evidence="3" id="KW-1185">Reference proteome</keyword>
<evidence type="ECO:0000313" key="3">
    <source>
        <dbReference type="Proteomes" id="UP000007306"/>
    </source>
</evidence>
<feature type="region of interest" description="Disordered" evidence="1">
    <location>
        <begin position="73"/>
        <end position="152"/>
    </location>
</feature>
<dbReference type="OMA" id="RPYFGNM"/>
<evidence type="ECO:0000256" key="1">
    <source>
        <dbReference type="SAM" id="MobiDB-lite"/>
    </source>
</evidence>
<evidence type="ECO:0000313" key="2">
    <source>
        <dbReference type="EnsemblPlants" id="ORGLA01G0169100.1"/>
    </source>
</evidence>
<dbReference type="AlphaFoldDB" id="I1NPA1"/>
<reference evidence="2" key="1">
    <citation type="submission" date="2015-06" db="UniProtKB">
        <authorList>
            <consortium name="EnsemblPlants"/>
        </authorList>
    </citation>
    <scope>IDENTIFICATION</scope>
</reference>
<feature type="compositionally biased region" description="Low complexity" evidence="1">
    <location>
        <begin position="139"/>
        <end position="152"/>
    </location>
</feature>
<reference evidence="2 3" key="2">
    <citation type="submission" date="2018-04" db="EMBL/GenBank/DDBJ databases">
        <title>OglaRS2 (Oryza glaberrima Reference Sequence Version 2).</title>
        <authorList>
            <person name="Zhang J."/>
            <person name="Kudrna D."/>
            <person name="Lee S."/>
            <person name="Talag J."/>
            <person name="Rajasekar S."/>
            <person name="Wing R.A."/>
        </authorList>
    </citation>
    <scope>NUCLEOTIDE SEQUENCE [LARGE SCALE GENOMIC DNA]</scope>
    <source>
        <strain evidence="2 3">cv. IRGC 96717</strain>
    </source>
</reference>
<sequence>MPLESTTLGNAAWINQLCGASPSSHPRCSSCRCRLRAARQRLVSSPSPRRCFAPPHALPPPLRITPPLLDYSSHHTDATSQHGRRFSFSPSGVRNPAGVQYPHGDGDGRKPRPVCGDRDRERGSFSARGRGRSARTRRGQAPLPSLLRSLPRPYFGNMGRGSIVGKGARKIS</sequence>